<keyword evidence="3" id="KW-1185">Reference proteome</keyword>
<protein>
    <submittedName>
        <fullName evidence="2">Uncharacterized protein</fullName>
    </submittedName>
</protein>
<dbReference type="EMBL" id="CP042437">
    <property type="protein sequence ID" value="QEC77345.1"/>
    <property type="molecule type" value="Genomic_DNA"/>
</dbReference>
<feature type="transmembrane region" description="Helical" evidence="1">
    <location>
        <begin position="7"/>
        <end position="27"/>
    </location>
</feature>
<evidence type="ECO:0000256" key="1">
    <source>
        <dbReference type="SAM" id="Phobius"/>
    </source>
</evidence>
<dbReference type="AlphaFoldDB" id="A0A5B8W2Y1"/>
<keyword evidence="1" id="KW-0812">Transmembrane</keyword>
<sequence>MTTILEYLAYCTPVVFVVLSRVYKLKFNKLQGTGKIPDIQGAKQRQTLFSVLAVISALLIIVIQSEFFFQS</sequence>
<dbReference type="KEGG" id="mgk:FSB76_15840"/>
<keyword evidence="1" id="KW-0472">Membrane</keyword>
<evidence type="ECO:0000313" key="3">
    <source>
        <dbReference type="Proteomes" id="UP000321362"/>
    </source>
</evidence>
<evidence type="ECO:0000313" key="2">
    <source>
        <dbReference type="EMBL" id="QEC77345.1"/>
    </source>
</evidence>
<organism evidence="2 3">
    <name type="scientific">Mucilaginibacter ginsenosidivorax</name>
    <dbReference type="NCBI Taxonomy" id="862126"/>
    <lineage>
        <taxon>Bacteria</taxon>
        <taxon>Pseudomonadati</taxon>
        <taxon>Bacteroidota</taxon>
        <taxon>Sphingobacteriia</taxon>
        <taxon>Sphingobacteriales</taxon>
        <taxon>Sphingobacteriaceae</taxon>
        <taxon>Mucilaginibacter</taxon>
    </lineage>
</organism>
<dbReference type="RefSeq" id="WP_147054946.1">
    <property type="nucleotide sequence ID" value="NZ_CP042437.1"/>
</dbReference>
<feature type="transmembrane region" description="Helical" evidence="1">
    <location>
        <begin position="48"/>
        <end position="69"/>
    </location>
</feature>
<keyword evidence="1" id="KW-1133">Transmembrane helix</keyword>
<reference evidence="2 3" key="1">
    <citation type="journal article" date="2013" name="J. Microbiol.">
        <title>Mucilaginibacter ginsenosidivorax sp. nov., with ginsenoside converting activity isolated from sediment.</title>
        <authorList>
            <person name="Kim J.K."/>
            <person name="Choi T.E."/>
            <person name="Liu Q.M."/>
            <person name="Park H.Y."/>
            <person name="Yi T.H."/>
            <person name="Yoon M.H."/>
            <person name="Kim S.C."/>
            <person name="Im W.T."/>
        </authorList>
    </citation>
    <scope>NUCLEOTIDE SEQUENCE [LARGE SCALE GENOMIC DNA]</scope>
    <source>
        <strain evidence="2 3">KHI28</strain>
    </source>
</reference>
<accession>A0A5B8W2Y1</accession>
<dbReference type="Proteomes" id="UP000321362">
    <property type="component" value="Chromosome"/>
</dbReference>
<dbReference type="OrthoDB" id="799768at2"/>
<gene>
    <name evidence="2" type="ORF">FSB76_15840</name>
</gene>
<name>A0A5B8W2Y1_9SPHI</name>
<proteinExistence type="predicted"/>